<dbReference type="Pfam" id="PF00528">
    <property type="entry name" value="BPD_transp_1"/>
    <property type="match status" value="1"/>
</dbReference>
<dbReference type="AlphaFoldDB" id="A0A1V8RVT6"/>
<dbReference type="OrthoDB" id="7939379at2"/>
<accession>A0A1V8RVT6</accession>
<proteinExistence type="inferred from homology"/>
<dbReference type="GO" id="GO:0055085">
    <property type="term" value="P:transmembrane transport"/>
    <property type="evidence" value="ECO:0007669"/>
    <property type="project" value="InterPro"/>
</dbReference>
<evidence type="ECO:0000313" key="10">
    <source>
        <dbReference type="Proteomes" id="UP000191905"/>
    </source>
</evidence>
<dbReference type="EMBL" id="MDET01000002">
    <property type="protein sequence ID" value="OQM77224.1"/>
    <property type="molecule type" value="Genomic_DNA"/>
</dbReference>
<keyword evidence="6 7" id="KW-0472">Membrane</keyword>
<comment type="caution">
    <text evidence="9">The sequence shown here is derived from an EMBL/GenBank/DDBJ whole genome shotgun (WGS) entry which is preliminary data.</text>
</comment>
<evidence type="ECO:0000256" key="2">
    <source>
        <dbReference type="ARBA" id="ARBA00022448"/>
    </source>
</evidence>
<feature type="transmembrane region" description="Helical" evidence="7">
    <location>
        <begin position="120"/>
        <end position="140"/>
    </location>
</feature>
<dbReference type="STRING" id="1873176.BFN67_10650"/>
<organism evidence="9 10">
    <name type="scientific">Manganibacter manganicus</name>
    <dbReference type="NCBI Taxonomy" id="1873176"/>
    <lineage>
        <taxon>Bacteria</taxon>
        <taxon>Pseudomonadati</taxon>
        <taxon>Pseudomonadota</taxon>
        <taxon>Alphaproteobacteria</taxon>
        <taxon>Hyphomicrobiales</taxon>
        <taxon>Phyllobacteriaceae</taxon>
        <taxon>Manganibacter</taxon>
    </lineage>
</organism>
<name>A0A1V8RVT6_9HYPH</name>
<keyword evidence="5 7" id="KW-1133">Transmembrane helix</keyword>
<feature type="domain" description="ABC transmembrane type-1" evidence="8">
    <location>
        <begin position="83"/>
        <end position="296"/>
    </location>
</feature>
<evidence type="ECO:0000313" key="9">
    <source>
        <dbReference type="EMBL" id="OQM77224.1"/>
    </source>
</evidence>
<dbReference type="Gene3D" id="1.10.3720.10">
    <property type="entry name" value="MetI-like"/>
    <property type="match status" value="1"/>
</dbReference>
<keyword evidence="3" id="KW-1003">Cell membrane</keyword>
<dbReference type="CDD" id="cd06261">
    <property type="entry name" value="TM_PBP2"/>
    <property type="match status" value="1"/>
</dbReference>
<dbReference type="PROSITE" id="PS50928">
    <property type="entry name" value="ABC_TM1"/>
    <property type="match status" value="1"/>
</dbReference>
<keyword evidence="10" id="KW-1185">Reference proteome</keyword>
<dbReference type="GO" id="GO:0005886">
    <property type="term" value="C:plasma membrane"/>
    <property type="evidence" value="ECO:0007669"/>
    <property type="project" value="UniProtKB-SubCell"/>
</dbReference>
<evidence type="ECO:0000256" key="1">
    <source>
        <dbReference type="ARBA" id="ARBA00004651"/>
    </source>
</evidence>
<dbReference type="InterPro" id="IPR035906">
    <property type="entry name" value="MetI-like_sf"/>
</dbReference>
<comment type="subcellular location">
    <subcellularLocation>
        <location evidence="1 7">Cell membrane</location>
        <topology evidence="1 7">Multi-pass membrane protein</topology>
    </subcellularLocation>
</comment>
<dbReference type="InterPro" id="IPR000515">
    <property type="entry name" value="MetI-like"/>
</dbReference>
<feature type="transmembrane region" description="Helical" evidence="7">
    <location>
        <begin position="223"/>
        <end position="243"/>
    </location>
</feature>
<evidence type="ECO:0000256" key="7">
    <source>
        <dbReference type="RuleBase" id="RU363032"/>
    </source>
</evidence>
<comment type="similarity">
    <text evidence="7">Belongs to the binding-protein-dependent transport system permease family.</text>
</comment>
<feature type="transmembrane region" description="Helical" evidence="7">
    <location>
        <begin position="168"/>
        <end position="191"/>
    </location>
</feature>
<evidence type="ECO:0000256" key="3">
    <source>
        <dbReference type="ARBA" id="ARBA00022475"/>
    </source>
</evidence>
<evidence type="ECO:0000256" key="6">
    <source>
        <dbReference type="ARBA" id="ARBA00023136"/>
    </source>
</evidence>
<gene>
    <name evidence="9" type="ORF">BFN67_10650</name>
</gene>
<keyword evidence="2 7" id="KW-0813">Transport</keyword>
<dbReference type="Proteomes" id="UP000191905">
    <property type="component" value="Unassembled WGS sequence"/>
</dbReference>
<evidence type="ECO:0000256" key="5">
    <source>
        <dbReference type="ARBA" id="ARBA00022989"/>
    </source>
</evidence>
<keyword evidence="4 7" id="KW-0812">Transmembrane</keyword>
<dbReference type="SUPFAM" id="SSF161098">
    <property type="entry name" value="MetI-like"/>
    <property type="match status" value="1"/>
</dbReference>
<dbReference type="PANTHER" id="PTHR30193:SF37">
    <property type="entry name" value="INNER MEMBRANE ABC TRANSPORTER PERMEASE PROTEIN YCJO"/>
    <property type="match status" value="1"/>
</dbReference>
<sequence length="306" mass="33524">MSTVAVPMMSAPPGRRQAVMERIMAAGFALPALLLLLLTILVPLGVLAYLSFTDYELGAVDVNYVGLSNITSALTDPTFRRALTNTLIYVAIVLPGSVILSLLVAVLVHRRKRTRSLYEIIYFLPVTSTFIAMATVWQFVLHPSLGPISAALRWLGIGEIAFLSDPSLALPTLAVIGIWQLIGFNMVLFLAGLSTIPKDLYEAAEIDGCGGEIDRFMTITWPLLGPTTMFVIVTSSITAFKVFDTVAVLTHGGPGGSTEVLLYDIYLEGFQYFRMAYAAVLTFIFLIFILVFSILQTVVMDRKVHY</sequence>
<reference evidence="9 10" key="1">
    <citation type="journal article" date="2016" name="Int. J. Syst. Evol. Microbiol.">
        <title>Pseudaminobacter manganicus sp. nov., isolated from sludge of a manganese mine.</title>
        <authorList>
            <person name="Li J."/>
            <person name="Huang J."/>
            <person name="Liao S."/>
            <person name="Wang G."/>
        </authorList>
    </citation>
    <scope>NUCLEOTIDE SEQUENCE [LARGE SCALE GENOMIC DNA]</scope>
    <source>
        <strain evidence="9 10">JH-7</strain>
    </source>
</reference>
<evidence type="ECO:0000259" key="8">
    <source>
        <dbReference type="PROSITE" id="PS50928"/>
    </source>
</evidence>
<feature type="transmembrane region" description="Helical" evidence="7">
    <location>
        <begin position="275"/>
        <end position="295"/>
    </location>
</feature>
<dbReference type="InterPro" id="IPR051393">
    <property type="entry name" value="ABC_transporter_permease"/>
</dbReference>
<protein>
    <submittedName>
        <fullName evidence="9">ABC transporter permease</fullName>
    </submittedName>
</protein>
<dbReference type="PANTHER" id="PTHR30193">
    <property type="entry name" value="ABC TRANSPORTER PERMEASE PROTEIN"/>
    <property type="match status" value="1"/>
</dbReference>
<evidence type="ECO:0000256" key="4">
    <source>
        <dbReference type="ARBA" id="ARBA00022692"/>
    </source>
</evidence>
<feature type="transmembrane region" description="Helical" evidence="7">
    <location>
        <begin position="87"/>
        <end position="108"/>
    </location>
</feature>